<comment type="subcellular location">
    <subcellularLocation>
        <location evidence="1">Virion</location>
    </subcellularLocation>
</comment>
<evidence type="ECO:0000313" key="6">
    <source>
        <dbReference type="EMBL" id="QXN74989.1"/>
    </source>
</evidence>
<dbReference type="GO" id="GO:0005198">
    <property type="term" value="F:structural molecule activity"/>
    <property type="evidence" value="ECO:0007669"/>
    <property type="project" value="InterPro"/>
</dbReference>
<dbReference type="GO" id="GO:0039615">
    <property type="term" value="C:T=1 icosahedral viral capsid"/>
    <property type="evidence" value="ECO:0007669"/>
    <property type="project" value="UniProtKB-KW"/>
</dbReference>
<keyword evidence="5" id="KW-0946">Virion</keyword>
<dbReference type="InterPro" id="IPR016184">
    <property type="entry name" value="Capsid/spike_ssDNA_virus"/>
</dbReference>
<dbReference type="EMBL" id="MZ089747">
    <property type="protein sequence ID" value="QXN74989.1"/>
    <property type="molecule type" value="Genomic_DNA"/>
</dbReference>
<evidence type="ECO:0000256" key="4">
    <source>
        <dbReference type="ARBA" id="ARBA00022561"/>
    </source>
</evidence>
<protein>
    <submittedName>
        <fullName evidence="6">Major capsid protein</fullName>
    </submittedName>
</protein>
<dbReference type="Gene3D" id="2.60.169.10">
    <property type="entry name" value="Microviridae F protein"/>
    <property type="match status" value="2"/>
</dbReference>
<evidence type="ECO:0000256" key="2">
    <source>
        <dbReference type="ARBA" id="ARBA00009963"/>
    </source>
</evidence>
<dbReference type="InterPro" id="IPR037002">
    <property type="entry name" value="Microviridae_protein_F_sf"/>
</dbReference>
<proteinExistence type="inferred from homology"/>
<dbReference type="SUPFAM" id="SSF88645">
    <property type="entry name" value="ssDNA viruses"/>
    <property type="match status" value="1"/>
</dbReference>
<evidence type="ECO:0000256" key="1">
    <source>
        <dbReference type="ARBA" id="ARBA00004328"/>
    </source>
</evidence>
<reference evidence="6" key="1">
    <citation type="submission" date="2021-04" db="EMBL/GenBank/DDBJ databases">
        <title>Genomes of microviruses identified in yellow-bellied marmot fecal samples.</title>
        <authorList>
            <person name="Varsani A."/>
            <person name="Kraberger S."/>
            <person name="Chatterjee A."/>
            <person name="Richet C."/>
            <person name="Fontenele R.S."/>
            <person name="Schmidlin K."/>
            <person name="Blumstein D.T."/>
        </authorList>
    </citation>
    <scope>NUCLEOTIDE SEQUENCE</scope>
    <source>
        <strain evidence="6">Mar1</strain>
    </source>
</reference>
<accession>A0A8F5MKV4</accession>
<name>A0A8F5MKV4_9VIRU</name>
<sequence>MRNVFNSIRKPRVKYSNFDLTHERIFSAGMGNLVPICCQEIVAGDTFKNNTELLIRFAPLLAPIMHRIDVYTHFFFVPNRLIWKEWEDFITGGEDGNEDILPPMYSWSSSTDNWQAFFANGNLADYLGIPQPKFSHATNRVEISALPFRAYLKIYNDFYRDQNLEEEVYINDQGGIWLPGQENCESYSDLINLKHRAWTKDYFSSALPFAQRGEDVHVPLDIDIAFKPGSQRYVQESGQPFPRFQGDPNQTVLKDIHTNDSGAVIAGLGKYTESGTQSETRAALDVSQTLKASEASLTIRALRRMFALQRFQENNATGGSRYIEQLLARFGVVSDDARLQRAEYLGGGKQPVVISDTPQTSSTITEGTDKSVLGQLAGQGISAGKTHQFTKRFKEHGWLIGIMSVVPKPVYMQGLPRQFSRLTRYEYLTPEFAGIGEQEVKNKELFFTNADDADGTFGYQGRYNEYRYVPSTVHGSFRGNLDFWHLARKFANQPRLNSDFVHMDPNDFSRIFAVSSLTNEQMYVQLINHMTARRALPKYPYND</sequence>
<evidence type="ECO:0000256" key="5">
    <source>
        <dbReference type="ARBA" id="ARBA00022844"/>
    </source>
</evidence>
<evidence type="ECO:0000256" key="3">
    <source>
        <dbReference type="ARBA" id="ARBA00022431"/>
    </source>
</evidence>
<dbReference type="InterPro" id="IPR003514">
    <property type="entry name" value="Microviridae_protein_F"/>
</dbReference>
<keyword evidence="3" id="KW-1140">T=1 icosahedral capsid protein</keyword>
<keyword evidence="4" id="KW-0167">Capsid protein</keyword>
<dbReference type="Pfam" id="PF02305">
    <property type="entry name" value="Phage_F"/>
    <property type="match status" value="1"/>
</dbReference>
<organism evidence="6">
    <name type="scientific">Microvirus mar1</name>
    <dbReference type="NCBI Taxonomy" id="2851141"/>
    <lineage>
        <taxon>Viruses</taxon>
        <taxon>Monodnaviria</taxon>
        <taxon>Sangervirae</taxon>
        <taxon>Phixviricota</taxon>
        <taxon>Malgrandaviricetes</taxon>
        <taxon>Petitvirales</taxon>
        <taxon>Microviridae</taxon>
    </lineage>
</organism>
<comment type="similarity">
    <text evidence="2">Belongs to the microviridae F protein family.</text>
</comment>